<proteinExistence type="predicted"/>
<protein>
    <submittedName>
        <fullName evidence="1">Uncharacterized protein</fullName>
    </submittedName>
</protein>
<accession>A0AC60QIS2</accession>
<sequence>MLSNHFCFGLQVVTVLLGAQTGSLGCYRAAATAGWNRGLLTALPTREDRCIIDEPFFPYVTASPFDRSVVTSRHVDRRPAIRTPTTPFFTSELGSSTTGKMLRTPFCFVLQ</sequence>
<evidence type="ECO:0000313" key="1">
    <source>
        <dbReference type="EMBL" id="KAG0433833.1"/>
    </source>
</evidence>
<comment type="caution">
    <text evidence="1">The sequence shown here is derived from an EMBL/GenBank/DDBJ whole genome shotgun (WGS) entry which is preliminary data.</text>
</comment>
<name>A0AC60QIS2_IXOPE</name>
<organism evidence="1 2">
    <name type="scientific">Ixodes persulcatus</name>
    <name type="common">Taiga tick</name>
    <dbReference type="NCBI Taxonomy" id="34615"/>
    <lineage>
        <taxon>Eukaryota</taxon>
        <taxon>Metazoa</taxon>
        <taxon>Ecdysozoa</taxon>
        <taxon>Arthropoda</taxon>
        <taxon>Chelicerata</taxon>
        <taxon>Arachnida</taxon>
        <taxon>Acari</taxon>
        <taxon>Parasitiformes</taxon>
        <taxon>Ixodida</taxon>
        <taxon>Ixodoidea</taxon>
        <taxon>Ixodidae</taxon>
        <taxon>Ixodinae</taxon>
        <taxon>Ixodes</taxon>
    </lineage>
</organism>
<dbReference type="EMBL" id="JABSTQ010009013">
    <property type="protein sequence ID" value="KAG0433833.1"/>
    <property type="molecule type" value="Genomic_DNA"/>
</dbReference>
<keyword evidence="2" id="KW-1185">Reference proteome</keyword>
<evidence type="ECO:0000313" key="2">
    <source>
        <dbReference type="Proteomes" id="UP000805193"/>
    </source>
</evidence>
<feature type="non-terminal residue" evidence="1">
    <location>
        <position position="111"/>
    </location>
</feature>
<reference evidence="1 2" key="1">
    <citation type="journal article" date="2020" name="Cell">
        <title>Large-Scale Comparative Analyses of Tick Genomes Elucidate Their Genetic Diversity and Vector Capacities.</title>
        <authorList>
            <consortium name="Tick Genome and Microbiome Consortium (TIGMIC)"/>
            <person name="Jia N."/>
            <person name="Wang J."/>
            <person name="Shi W."/>
            <person name="Du L."/>
            <person name="Sun Y."/>
            <person name="Zhan W."/>
            <person name="Jiang J.F."/>
            <person name="Wang Q."/>
            <person name="Zhang B."/>
            <person name="Ji P."/>
            <person name="Bell-Sakyi L."/>
            <person name="Cui X.M."/>
            <person name="Yuan T.T."/>
            <person name="Jiang B.G."/>
            <person name="Yang W.F."/>
            <person name="Lam T.T."/>
            <person name="Chang Q.C."/>
            <person name="Ding S.J."/>
            <person name="Wang X.J."/>
            <person name="Zhu J.G."/>
            <person name="Ruan X.D."/>
            <person name="Zhao L."/>
            <person name="Wei J.T."/>
            <person name="Ye R.Z."/>
            <person name="Que T.C."/>
            <person name="Du C.H."/>
            <person name="Zhou Y.H."/>
            <person name="Cheng J.X."/>
            <person name="Dai P.F."/>
            <person name="Guo W.B."/>
            <person name="Han X.H."/>
            <person name="Huang E.J."/>
            <person name="Li L.F."/>
            <person name="Wei W."/>
            <person name="Gao Y.C."/>
            <person name="Liu J.Z."/>
            <person name="Shao H.Z."/>
            <person name="Wang X."/>
            <person name="Wang C.C."/>
            <person name="Yang T.C."/>
            <person name="Huo Q.B."/>
            <person name="Li W."/>
            <person name="Chen H.Y."/>
            <person name="Chen S.E."/>
            <person name="Zhou L.G."/>
            <person name="Ni X.B."/>
            <person name="Tian J.H."/>
            <person name="Sheng Y."/>
            <person name="Liu T."/>
            <person name="Pan Y.S."/>
            <person name="Xia L.Y."/>
            <person name="Li J."/>
            <person name="Zhao F."/>
            <person name="Cao W.C."/>
        </authorList>
    </citation>
    <scope>NUCLEOTIDE SEQUENCE [LARGE SCALE GENOMIC DNA]</scope>
    <source>
        <strain evidence="1">Iper-2018</strain>
    </source>
</reference>
<dbReference type="Proteomes" id="UP000805193">
    <property type="component" value="Unassembled WGS sequence"/>
</dbReference>
<gene>
    <name evidence="1" type="ORF">HPB47_019551</name>
</gene>